<dbReference type="AlphaFoldDB" id="A0A8H6WHD2"/>
<accession>A0A8H6WHD2</accession>
<evidence type="ECO:0000313" key="1">
    <source>
        <dbReference type="EMBL" id="KAF7312354.1"/>
    </source>
</evidence>
<dbReference type="Proteomes" id="UP000636479">
    <property type="component" value="Unassembled WGS sequence"/>
</dbReference>
<gene>
    <name evidence="1" type="ORF">MIND_00248500</name>
</gene>
<protein>
    <submittedName>
        <fullName evidence="1">Uncharacterized protein</fullName>
    </submittedName>
</protein>
<dbReference type="GeneID" id="59341883"/>
<dbReference type="OrthoDB" id="4708870at2759"/>
<dbReference type="RefSeq" id="XP_037224462.1">
    <property type="nucleotide sequence ID" value="XM_037359367.1"/>
</dbReference>
<organism evidence="1 2">
    <name type="scientific">Mycena indigotica</name>
    <dbReference type="NCBI Taxonomy" id="2126181"/>
    <lineage>
        <taxon>Eukaryota</taxon>
        <taxon>Fungi</taxon>
        <taxon>Dikarya</taxon>
        <taxon>Basidiomycota</taxon>
        <taxon>Agaricomycotina</taxon>
        <taxon>Agaricomycetes</taxon>
        <taxon>Agaricomycetidae</taxon>
        <taxon>Agaricales</taxon>
        <taxon>Marasmiineae</taxon>
        <taxon>Mycenaceae</taxon>
        <taxon>Mycena</taxon>
    </lineage>
</organism>
<sequence>MGGKAFSATLPATSFPRIPPAIYYRHLKPRTTPKIKTLYSIVSTPAEAPLKASHGDLDLLVCEPLNSAEVSPAEVQTLLGARFMVPEPGNRTSSYAVLIEPGEWRALGHDAEENAARLAAEAAGQPEIYYQVDVHVCADKAEWERIHFFHGNGDTGMILGLLARNNGLTLGTKGLKARCSTSSNLSESMDEIMEYMGLSMERCRAGFSTTLEIFEWLGSSSFFNPLTFRSQGRGIKKVKSDRTMYAEFTEWAGNQEPKVGGAMSREARIQHALVRFGKKGEYDRLLKEDADRALLKNSFNGHKVQEWTGIKAWSSLHTMMEAVRTELGGNEGIVALLNVEGEDGIREVVLRAKERLLGVTEG</sequence>
<comment type="caution">
    <text evidence="1">The sequence shown here is derived from an EMBL/GenBank/DDBJ whole genome shotgun (WGS) entry which is preliminary data.</text>
</comment>
<name>A0A8H6WHD2_9AGAR</name>
<reference evidence="1" key="1">
    <citation type="submission" date="2020-05" db="EMBL/GenBank/DDBJ databases">
        <title>Mycena genomes resolve the evolution of fungal bioluminescence.</title>
        <authorList>
            <person name="Tsai I.J."/>
        </authorList>
    </citation>
    <scope>NUCLEOTIDE SEQUENCE</scope>
    <source>
        <strain evidence="1">171206Taipei</strain>
    </source>
</reference>
<keyword evidence="2" id="KW-1185">Reference proteome</keyword>
<evidence type="ECO:0000313" key="2">
    <source>
        <dbReference type="Proteomes" id="UP000636479"/>
    </source>
</evidence>
<dbReference type="EMBL" id="JACAZF010000002">
    <property type="protein sequence ID" value="KAF7312354.1"/>
    <property type="molecule type" value="Genomic_DNA"/>
</dbReference>
<proteinExistence type="predicted"/>